<evidence type="ECO:0000256" key="1">
    <source>
        <dbReference type="ARBA" id="ARBA00022491"/>
    </source>
</evidence>
<dbReference type="HAMAP" id="MF_00440">
    <property type="entry name" value="NrdR"/>
    <property type="match status" value="1"/>
</dbReference>
<dbReference type="EMBL" id="AP017312">
    <property type="protein sequence ID" value="BAU29508.1"/>
    <property type="molecule type" value="Genomic_DNA"/>
</dbReference>
<dbReference type="GO" id="GO:0008270">
    <property type="term" value="F:zinc ion binding"/>
    <property type="evidence" value="ECO:0007669"/>
    <property type="project" value="UniProtKB-UniRule"/>
</dbReference>
<dbReference type="PROSITE" id="PS51161">
    <property type="entry name" value="ATP_CONE"/>
    <property type="match status" value="1"/>
</dbReference>
<keyword evidence="4 8" id="KW-0067">ATP-binding</keyword>
<dbReference type="KEGG" id="asoc:CB4_03708"/>
<dbReference type="InterPro" id="IPR055173">
    <property type="entry name" value="NrdR-like_N"/>
</dbReference>
<keyword evidence="7 8" id="KW-0804">Transcription</keyword>
<evidence type="ECO:0000256" key="5">
    <source>
        <dbReference type="ARBA" id="ARBA00023015"/>
    </source>
</evidence>
<dbReference type="NCBIfam" id="TIGR00244">
    <property type="entry name" value="transcriptional regulator NrdR"/>
    <property type="match status" value="1"/>
</dbReference>
<dbReference type="Proteomes" id="UP000217696">
    <property type="component" value="Chromosome"/>
</dbReference>
<organism evidence="9 10">
    <name type="scientific">Aneurinibacillus soli</name>
    <dbReference type="NCBI Taxonomy" id="1500254"/>
    <lineage>
        <taxon>Bacteria</taxon>
        <taxon>Bacillati</taxon>
        <taxon>Bacillota</taxon>
        <taxon>Bacilli</taxon>
        <taxon>Bacillales</taxon>
        <taxon>Paenibacillaceae</taxon>
        <taxon>Aneurinibacillus group</taxon>
        <taxon>Aneurinibacillus</taxon>
    </lineage>
</organism>
<comment type="cofactor">
    <cofactor evidence="8">
        <name>Zn(2+)</name>
        <dbReference type="ChEBI" id="CHEBI:29105"/>
    </cofactor>
    <text evidence="8">Binds 1 zinc ion.</text>
</comment>
<comment type="similarity">
    <text evidence="8">Belongs to the NrdR family.</text>
</comment>
<dbReference type="PANTHER" id="PTHR30455:SF2">
    <property type="entry name" value="TRANSCRIPTIONAL REPRESSOR NRDR"/>
    <property type="match status" value="1"/>
</dbReference>
<reference evidence="9 10" key="1">
    <citation type="submission" date="2015-12" db="EMBL/GenBank/DDBJ databases">
        <title>Genome sequence of Aneurinibacillus soli.</title>
        <authorList>
            <person name="Lee J.S."/>
            <person name="Lee K.C."/>
            <person name="Kim K.K."/>
            <person name="Lee B.W."/>
        </authorList>
    </citation>
    <scope>NUCLEOTIDE SEQUENCE [LARGE SCALE GENOMIC DNA]</scope>
    <source>
        <strain evidence="9 10">CB4</strain>
    </source>
</reference>
<evidence type="ECO:0000313" key="9">
    <source>
        <dbReference type="EMBL" id="BAU29508.1"/>
    </source>
</evidence>
<comment type="function">
    <text evidence="8">Negatively regulates transcription of bacterial ribonucleotide reductase nrd genes and operons by binding to NrdR-boxes.</text>
</comment>
<keyword evidence="6 8" id="KW-0238">DNA-binding</keyword>
<keyword evidence="3 8" id="KW-0862">Zinc</keyword>
<keyword evidence="10" id="KW-1185">Reference proteome</keyword>
<keyword evidence="5 8" id="KW-0805">Transcription regulation</keyword>
<evidence type="ECO:0000313" key="10">
    <source>
        <dbReference type="Proteomes" id="UP000217696"/>
    </source>
</evidence>
<keyword evidence="8" id="KW-0863">Zinc-finger</keyword>
<dbReference type="Pfam" id="PF22811">
    <property type="entry name" value="Zn_ribbon_NrdR"/>
    <property type="match status" value="1"/>
</dbReference>
<dbReference type="InterPro" id="IPR005144">
    <property type="entry name" value="ATP-cone_dom"/>
</dbReference>
<accession>A0A0U4NLH6</accession>
<keyword evidence="2 8" id="KW-0547">Nucleotide-binding</keyword>
<dbReference type="GO" id="GO:0003677">
    <property type="term" value="F:DNA binding"/>
    <property type="evidence" value="ECO:0007669"/>
    <property type="project" value="UniProtKB-KW"/>
</dbReference>
<evidence type="ECO:0000256" key="8">
    <source>
        <dbReference type="HAMAP-Rule" id="MF_00440"/>
    </source>
</evidence>
<evidence type="ECO:0000256" key="7">
    <source>
        <dbReference type="ARBA" id="ARBA00023163"/>
    </source>
</evidence>
<sequence length="166" mass="19558">MGKYHDTGVDDMRCPYCMHNGTRVLDSRPVNDSKSIRRRRECEECQRRFTTFEVVEETPLLVIKKDGVREEFSRDKILRGMIRACEKRPVPLDTLEGIVDRIERELRNCGQAEVQSKDVGELVMNALYEVDEVAYVRFASVYRQFKDINVFVKELEELLKHNKKKE</sequence>
<proteinExistence type="inferred from homology"/>
<dbReference type="PANTHER" id="PTHR30455">
    <property type="entry name" value="TRANSCRIPTIONAL REPRESSOR NRDR"/>
    <property type="match status" value="1"/>
</dbReference>
<dbReference type="GO" id="GO:0045892">
    <property type="term" value="P:negative regulation of DNA-templated transcription"/>
    <property type="evidence" value="ECO:0007669"/>
    <property type="project" value="UniProtKB-UniRule"/>
</dbReference>
<keyword evidence="1 8" id="KW-0678">Repressor</keyword>
<feature type="zinc finger region" evidence="8">
    <location>
        <begin position="14"/>
        <end position="45"/>
    </location>
</feature>
<dbReference type="GO" id="GO:0005524">
    <property type="term" value="F:ATP binding"/>
    <property type="evidence" value="ECO:0007669"/>
    <property type="project" value="UniProtKB-UniRule"/>
</dbReference>
<dbReference type="AlphaFoldDB" id="A0A0U4NLH6"/>
<gene>
    <name evidence="8 9" type="primary">nrdR</name>
    <name evidence="9" type="ORF">CB4_03708</name>
</gene>
<evidence type="ECO:0000256" key="6">
    <source>
        <dbReference type="ARBA" id="ARBA00023125"/>
    </source>
</evidence>
<evidence type="ECO:0000256" key="3">
    <source>
        <dbReference type="ARBA" id="ARBA00022833"/>
    </source>
</evidence>
<name>A0A0U4NLH6_9BACL</name>
<keyword evidence="8" id="KW-0479">Metal-binding</keyword>
<evidence type="ECO:0000256" key="2">
    <source>
        <dbReference type="ARBA" id="ARBA00022741"/>
    </source>
</evidence>
<dbReference type="InterPro" id="IPR003796">
    <property type="entry name" value="RNR_NrdR-like"/>
</dbReference>
<dbReference type="Pfam" id="PF03477">
    <property type="entry name" value="ATP-cone"/>
    <property type="match status" value="1"/>
</dbReference>
<evidence type="ECO:0000256" key="4">
    <source>
        <dbReference type="ARBA" id="ARBA00022840"/>
    </source>
</evidence>
<protein>
    <recommendedName>
        <fullName evidence="8">Transcriptional repressor NrdR</fullName>
    </recommendedName>
</protein>